<dbReference type="GeneID" id="57396543"/>
<protein>
    <submittedName>
        <fullName evidence="1">Uncharacterized protein</fullName>
    </submittedName>
</protein>
<evidence type="ECO:0000313" key="2">
    <source>
        <dbReference type="Proteomes" id="UP000501237"/>
    </source>
</evidence>
<dbReference type="AlphaFoldDB" id="A0A679GIS5"/>
<dbReference type="EMBL" id="AP022642">
    <property type="protein sequence ID" value="BCA27350.1"/>
    <property type="molecule type" value="Genomic_DNA"/>
</dbReference>
<gene>
    <name evidence="1" type="ORF">PtoMrB4_13270</name>
</gene>
<proteinExistence type="predicted"/>
<dbReference type="KEGG" id="poj:PtoMrB4_13270"/>
<reference evidence="1 2" key="1">
    <citation type="journal article" date="2020" name="Microbiol. Resour. Announc.">
        <title>Complete genome sequence of Pseudomonas otitidis strain MrB4, isolated from Lake Biwa in Japan.</title>
        <authorList>
            <person name="Miyazaki K."/>
            <person name="Hase E."/>
            <person name="Maruya T."/>
        </authorList>
    </citation>
    <scope>NUCLEOTIDE SEQUENCE [LARGE SCALE GENOMIC DNA]</scope>
    <source>
        <strain evidence="1 2">MrB4</strain>
    </source>
</reference>
<name>A0A679GIS5_9GAMM</name>
<organism evidence="1 2">
    <name type="scientific">Metapseudomonas otitidis</name>
    <dbReference type="NCBI Taxonomy" id="319939"/>
    <lineage>
        <taxon>Bacteria</taxon>
        <taxon>Pseudomonadati</taxon>
        <taxon>Pseudomonadota</taxon>
        <taxon>Gammaproteobacteria</taxon>
        <taxon>Pseudomonadales</taxon>
        <taxon>Pseudomonadaceae</taxon>
        <taxon>Metapseudomonas</taxon>
    </lineage>
</organism>
<evidence type="ECO:0000313" key="1">
    <source>
        <dbReference type="EMBL" id="BCA27350.1"/>
    </source>
</evidence>
<dbReference type="Gene3D" id="2.30.30.830">
    <property type="match status" value="1"/>
</dbReference>
<accession>A0A679GIS5</accession>
<dbReference type="Proteomes" id="UP000501237">
    <property type="component" value="Chromosome"/>
</dbReference>
<dbReference type="RefSeq" id="WP_172432840.1">
    <property type="nucleotide sequence ID" value="NZ_AP022642.1"/>
</dbReference>
<sequence>MPSNAPKPWPPEAHRRRAPWGLALLLALLPLPLAAVELPTALLTPPRLHLQPLGALPGLSAWRLHGVFSRGDGQGSATLSLEDGPPFSVRTGDRLPGGVEVLAIQRDRLLLRRGRELGELVILGRAPDTGDSAVASMASEAPGNLPSLPPDCEAFALGGVPLDELQALGGCPSLADESGG</sequence>